<feature type="transmembrane region" description="Helical" evidence="5">
    <location>
        <begin position="124"/>
        <end position="142"/>
    </location>
</feature>
<evidence type="ECO:0000259" key="6">
    <source>
        <dbReference type="PROSITE" id="PS50928"/>
    </source>
</evidence>
<reference evidence="8" key="1">
    <citation type="submission" date="2012-03" db="EMBL/GenBank/DDBJ databases">
        <title>Complete genome of Caldisphaera lagunensis DSM 15908.</title>
        <authorList>
            <person name="Lucas S."/>
            <person name="Copeland A."/>
            <person name="Lapidus A."/>
            <person name="Glavina del Rio T."/>
            <person name="Dalin E."/>
            <person name="Tice H."/>
            <person name="Bruce D."/>
            <person name="Goodwin L."/>
            <person name="Pitluck S."/>
            <person name="Peters L."/>
            <person name="Mikhailova N."/>
            <person name="Teshima H."/>
            <person name="Kyrpides N."/>
            <person name="Mavromatis K."/>
            <person name="Ivanova N."/>
            <person name="Brettin T."/>
            <person name="Detter J.C."/>
            <person name="Han C."/>
            <person name="Larimer F."/>
            <person name="Land M."/>
            <person name="Hauser L."/>
            <person name="Markowitz V."/>
            <person name="Cheng J.-F."/>
            <person name="Hugenholtz P."/>
            <person name="Woyke T."/>
            <person name="Wu D."/>
            <person name="Spring S."/>
            <person name="Schroeder M."/>
            <person name="Brambilla E."/>
            <person name="Klenk H.-P."/>
            <person name="Eisen J.A."/>
        </authorList>
    </citation>
    <scope>NUCLEOTIDE SEQUENCE [LARGE SCALE GENOMIC DNA]</scope>
    <source>
        <strain evidence="8">DSM 15908 / JCM 11604 / IC-154</strain>
    </source>
</reference>
<dbReference type="InterPro" id="IPR000515">
    <property type="entry name" value="MetI-like"/>
</dbReference>
<feature type="transmembrane region" description="Helical" evidence="5">
    <location>
        <begin position="20"/>
        <end position="44"/>
    </location>
</feature>
<accession>L0A9V7</accession>
<feature type="domain" description="ABC transmembrane type-1" evidence="6">
    <location>
        <begin position="91"/>
        <end position="285"/>
    </location>
</feature>
<dbReference type="EMBL" id="CP003378">
    <property type="protein sequence ID" value="AFZ70678.1"/>
    <property type="molecule type" value="Genomic_DNA"/>
</dbReference>
<evidence type="ECO:0000313" key="8">
    <source>
        <dbReference type="Proteomes" id="UP000010469"/>
    </source>
</evidence>
<dbReference type="PANTHER" id="PTHR43879:SF1">
    <property type="entry name" value="GLUCOSE IMPORT SYSTEM PERMEASE PROTEIN GLCU"/>
    <property type="match status" value="1"/>
</dbReference>
<dbReference type="Pfam" id="PF00528">
    <property type="entry name" value="BPD_transp_1"/>
    <property type="match status" value="1"/>
</dbReference>
<dbReference type="InParanoid" id="L0A9V7"/>
<keyword evidence="7" id="KW-0762">Sugar transport</keyword>
<dbReference type="GO" id="GO:0055085">
    <property type="term" value="P:transmembrane transport"/>
    <property type="evidence" value="ECO:0007669"/>
    <property type="project" value="InterPro"/>
</dbReference>
<dbReference type="Gene3D" id="1.10.3720.10">
    <property type="entry name" value="MetI-like"/>
    <property type="match status" value="1"/>
</dbReference>
<feature type="transmembrane region" description="Helical" evidence="5">
    <location>
        <begin position="162"/>
        <end position="185"/>
    </location>
</feature>
<dbReference type="FunCoup" id="L0A9V7">
    <property type="interactions" value="10"/>
</dbReference>
<evidence type="ECO:0000256" key="4">
    <source>
        <dbReference type="ARBA" id="ARBA00023136"/>
    </source>
</evidence>
<evidence type="ECO:0000256" key="3">
    <source>
        <dbReference type="ARBA" id="ARBA00022989"/>
    </source>
</evidence>
<dbReference type="eggNOG" id="arCOG00159">
    <property type="taxonomic scope" value="Archaea"/>
</dbReference>
<organism evidence="7 8">
    <name type="scientific">Caldisphaera lagunensis (strain DSM 15908 / JCM 11604 / ANMR 0165 / IC-154)</name>
    <dbReference type="NCBI Taxonomy" id="1056495"/>
    <lineage>
        <taxon>Archaea</taxon>
        <taxon>Thermoproteota</taxon>
        <taxon>Thermoprotei</taxon>
        <taxon>Acidilobales</taxon>
        <taxon>Caldisphaeraceae</taxon>
        <taxon>Caldisphaera</taxon>
    </lineage>
</organism>
<dbReference type="RefSeq" id="WP_015232575.1">
    <property type="nucleotide sequence ID" value="NC_019791.1"/>
</dbReference>
<keyword evidence="8" id="KW-1185">Reference proteome</keyword>
<protein>
    <submittedName>
        <fullName evidence="7">ABC-type sugar transport system, permease component</fullName>
    </submittedName>
</protein>
<dbReference type="PROSITE" id="PS50928">
    <property type="entry name" value="ABC_TM1"/>
    <property type="match status" value="1"/>
</dbReference>
<keyword evidence="5" id="KW-0813">Transport</keyword>
<feature type="transmembrane region" description="Helical" evidence="5">
    <location>
        <begin position="95"/>
        <end position="117"/>
    </location>
</feature>
<keyword evidence="3 5" id="KW-1133">Transmembrane helix</keyword>
<keyword evidence="2 5" id="KW-0812">Transmembrane</keyword>
<evidence type="ECO:0000256" key="2">
    <source>
        <dbReference type="ARBA" id="ARBA00022692"/>
    </source>
</evidence>
<dbReference type="PANTHER" id="PTHR43879">
    <property type="entry name" value="ABC TRANSPORTER PERMEASE PROTEIN"/>
    <property type="match status" value="1"/>
</dbReference>
<dbReference type="AlphaFoldDB" id="L0A9V7"/>
<sequence length="303" mass="33523">MGSEIGDKKYKSENYYFRVIKYAILQLVAAALVILWLIPLYALFIGGLKSNIAAASTPALLPPSKPSGEAFYFVWHGFGGIYGLIGLEYPLIREALIALPVAALATLLGTMGAYFFYIIMDRHYILSTIGFAIISLATYLPIETTTVPLIQIVSSLHIYNTYYGVIFAYFMFYTPMAALLMSIFMPSIPKYLLEAAKIDGSNDWIVFWKVMMPLLVPGFLSTFIFTFLEIWNNFFIPILLVSNPNLMLLSIGVRQYAGGYAIIYNRSFAAGVIGSIVPLVIFILLGRYFIRGLAALGGGAKGI</sequence>
<dbReference type="KEGG" id="clg:Calag_0950"/>
<evidence type="ECO:0000313" key="7">
    <source>
        <dbReference type="EMBL" id="AFZ70678.1"/>
    </source>
</evidence>
<evidence type="ECO:0000256" key="1">
    <source>
        <dbReference type="ARBA" id="ARBA00004141"/>
    </source>
</evidence>
<dbReference type="HOGENOM" id="CLU_016047_1_2_2"/>
<evidence type="ECO:0000256" key="5">
    <source>
        <dbReference type="RuleBase" id="RU363032"/>
    </source>
</evidence>
<dbReference type="GeneID" id="14212210"/>
<keyword evidence="4 5" id="KW-0472">Membrane</keyword>
<dbReference type="InterPro" id="IPR035906">
    <property type="entry name" value="MetI-like_sf"/>
</dbReference>
<name>L0A9V7_CALLD</name>
<dbReference type="GO" id="GO:0005886">
    <property type="term" value="C:plasma membrane"/>
    <property type="evidence" value="ECO:0007669"/>
    <property type="project" value="UniProtKB-SubCell"/>
</dbReference>
<feature type="transmembrane region" description="Helical" evidence="5">
    <location>
        <begin position="70"/>
        <end position="89"/>
    </location>
</feature>
<proteinExistence type="inferred from homology"/>
<dbReference type="InterPro" id="IPR054927">
    <property type="entry name" value="GlcU_transporter"/>
</dbReference>
<dbReference type="STRING" id="1056495.Calag_0950"/>
<feature type="transmembrane region" description="Helical" evidence="5">
    <location>
        <begin position="206"/>
        <end position="228"/>
    </location>
</feature>
<comment type="subcellular location">
    <subcellularLocation>
        <location evidence="5">Cell membrane</location>
        <topology evidence="5">Multi-pass membrane protein</topology>
    </subcellularLocation>
    <subcellularLocation>
        <location evidence="1">Membrane</location>
        <topology evidence="1">Multi-pass membrane protein</topology>
    </subcellularLocation>
</comment>
<feature type="transmembrane region" description="Helical" evidence="5">
    <location>
        <begin position="234"/>
        <end position="256"/>
    </location>
</feature>
<dbReference type="NCBIfam" id="NF040932">
    <property type="entry name" value="ABC_arch_GlcU"/>
    <property type="match status" value="1"/>
</dbReference>
<dbReference type="OrthoDB" id="18784at2157"/>
<dbReference type="Proteomes" id="UP000010469">
    <property type="component" value="Chromosome"/>
</dbReference>
<gene>
    <name evidence="7" type="ordered locus">Calag_0950</name>
</gene>
<dbReference type="CDD" id="cd06261">
    <property type="entry name" value="TM_PBP2"/>
    <property type="match status" value="1"/>
</dbReference>
<dbReference type="SUPFAM" id="SSF161098">
    <property type="entry name" value="MetI-like"/>
    <property type="match status" value="1"/>
</dbReference>
<feature type="transmembrane region" description="Helical" evidence="5">
    <location>
        <begin position="268"/>
        <end position="290"/>
    </location>
</feature>
<comment type="similarity">
    <text evidence="5">Belongs to the binding-protein-dependent transport system permease family.</text>
</comment>